<organism evidence="2 3">
    <name type="scientific">[Mycobacterium] vasticus</name>
    <dbReference type="NCBI Taxonomy" id="2875777"/>
    <lineage>
        <taxon>Bacteria</taxon>
        <taxon>Bacillati</taxon>
        <taxon>Actinomycetota</taxon>
        <taxon>Actinomycetes</taxon>
        <taxon>Mycobacteriales</taxon>
        <taxon>Mycobacteriaceae</taxon>
        <taxon>Mycolicibacter</taxon>
    </lineage>
</organism>
<feature type="compositionally biased region" description="Gly residues" evidence="1">
    <location>
        <begin position="108"/>
        <end position="120"/>
    </location>
</feature>
<accession>A0ABU5YZ04</accession>
<dbReference type="EMBL" id="JAYJJQ010000013">
    <property type="protein sequence ID" value="MEB3070377.1"/>
    <property type="molecule type" value="Genomic_DNA"/>
</dbReference>
<evidence type="ECO:0000313" key="2">
    <source>
        <dbReference type="EMBL" id="MEB3070377.1"/>
    </source>
</evidence>
<evidence type="ECO:0000313" key="3">
    <source>
        <dbReference type="Proteomes" id="UP001299283"/>
    </source>
</evidence>
<evidence type="ECO:0008006" key="4">
    <source>
        <dbReference type="Google" id="ProtNLM"/>
    </source>
</evidence>
<name>A0ABU5YZ04_9MYCO</name>
<dbReference type="Proteomes" id="UP001299283">
    <property type="component" value="Unassembled WGS sequence"/>
</dbReference>
<keyword evidence="3" id="KW-1185">Reference proteome</keyword>
<gene>
    <name evidence="2" type="ORF">K5L39_14395</name>
</gene>
<proteinExistence type="predicted"/>
<protein>
    <recommendedName>
        <fullName evidence="4">ESX-1 secretion-associated protein</fullName>
    </recommendedName>
</protein>
<sequence>MTSPVQRVTPVWLRELAQRCETLVGRVAPALPAVTASDWQASGASVNTVNAGGTMAAAAVRGRMTASAGKLTKAAHEYEAKDNDGAAALAAVPRGVAGFTPLVPRGSGTDGGAAGLGMPR</sequence>
<evidence type="ECO:0000256" key="1">
    <source>
        <dbReference type="SAM" id="MobiDB-lite"/>
    </source>
</evidence>
<reference evidence="2 3" key="1">
    <citation type="submission" date="2023-12" db="EMBL/GenBank/DDBJ databases">
        <title>Description of new species of Mycobacterium terrae complex isolated from sewage at the Sao Paulo Zoological Park Foundation in Brazil.</title>
        <authorList>
            <person name="Romagnoli C.L."/>
            <person name="Conceicao E.C."/>
            <person name="Machado E."/>
            <person name="Barreto L.B.P.F."/>
            <person name="Sharma A."/>
            <person name="Silva N.M."/>
            <person name="Marques L.E."/>
            <person name="Juliana M.A."/>
            <person name="Lourenco M.C.S."/>
            <person name="Digiampietri L.A."/>
            <person name="Suffys P.N."/>
            <person name="Viana-Niero C."/>
        </authorList>
    </citation>
    <scope>NUCLEOTIDE SEQUENCE [LARGE SCALE GENOMIC DNA]</scope>
    <source>
        <strain evidence="2 3">MYC017</strain>
    </source>
</reference>
<dbReference type="RefSeq" id="WP_225396748.1">
    <property type="nucleotide sequence ID" value="NZ_JAYJJQ010000013.1"/>
</dbReference>
<feature type="region of interest" description="Disordered" evidence="1">
    <location>
        <begin position="100"/>
        <end position="120"/>
    </location>
</feature>
<comment type="caution">
    <text evidence="2">The sequence shown here is derived from an EMBL/GenBank/DDBJ whole genome shotgun (WGS) entry which is preliminary data.</text>
</comment>